<proteinExistence type="predicted"/>
<dbReference type="Pfam" id="PF06835">
    <property type="entry name" value="LptC"/>
    <property type="match status" value="1"/>
</dbReference>
<keyword evidence="2" id="KW-0472">Membrane</keyword>
<dbReference type="Proteomes" id="UP001597327">
    <property type="component" value="Unassembled WGS sequence"/>
</dbReference>
<keyword evidence="2" id="KW-0812">Transmembrane</keyword>
<dbReference type="EMBL" id="JBHUFA010000001">
    <property type="protein sequence ID" value="MFD1695623.1"/>
    <property type="molecule type" value="Genomic_DNA"/>
</dbReference>
<dbReference type="RefSeq" id="WP_149890665.1">
    <property type="nucleotide sequence ID" value="NZ_JBHUFA010000001.1"/>
</dbReference>
<dbReference type="Gene3D" id="2.60.450.10">
    <property type="entry name" value="Lipopolysaccharide (LPS) transport protein A like domain"/>
    <property type="match status" value="1"/>
</dbReference>
<feature type="transmembrane region" description="Helical" evidence="2">
    <location>
        <begin position="31"/>
        <end position="57"/>
    </location>
</feature>
<protein>
    <submittedName>
        <fullName evidence="3">LPS export ABC transporter periplasmic protein LptC</fullName>
    </submittedName>
</protein>
<dbReference type="InterPro" id="IPR010664">
    <property type="entry name" value="LipoPS_assembly_LptC-rel"/>
</dbReference>
<organism evidence="3 4">
    <name type="scientific">Roseibium aestuarii</name>
    <dbReference type="NCBI Taxonomy" id="2600299"/>
    <lineage>
        <taxon>Bacteria</taxon>
        <taxon>Pseudomonadati</taxon>
        <taxon>Pseudomonadota</taxon>
        <taxon>Alphaproteobacteria</taxon>
        <taxon>Hyphomicrobiales</taxon>
        <taxon>Stappiaceae</taxon>
        <taxon>Roseibium</taxon>
    </lineage>
</organism>
<comment type="caution">
    <text evidence="3">The sequence shown here is derived from an EMBL/GenBank/DDBJ whole genome shotgun (WGS) entry which is preliminary data.</text>
</comment>
<keyword evidence="2" id="KW-1133">Transmembrane helix</keyword>
<evidence type="ECO:0000313" key="3">
    <source>
        <dbReference type="EMBL" id="MFD1695623.1"/>
    </source>
</evidence>
<evidence type="ECO:0000256" key="1">
    <source>
        <dbReference type="SAM" id="MobiDB-lite"/>
    </source>
</evidence>
<gene>
    <name evidence="3" type="primary">lptC</name>
    <name evidence="3" type="ORF">ACFSC7_08845</name>
</gene>
<reference evidence="4" key="1">
    <citation type="journal article" date="2019" name="Int. J. Syst. Evol. Microbiol.">
        <title>The Global Catalogue of Microorganisms (GCM) 10K type strain sequencing project: providing services to taxonomists for standard genome sequencing and annotation.</title>
        <authorList>
            <consortium name="The Broad Institute Genomics Platform"/>
            <consortium name="The Broad Institute Genome Sequencing Center for Infectious Disease"/>
            <person name="Wu L."/>
            <person name="Ma J."/>
        </authorList>
    </citation>
    <scope>NUCLEOTIDE SEQUENCE [LARGE SCALE GENOMIC DNA]</scope>
    <source>
        <strain evidence="4">JCM 3369</strain>
    </source>
</reference>
<keyword evidence="4" id="KW-1185">Reference proteome</keyword>
<sequence>MTAASPMTRHRTGGETSAQKRARRHSRWVRVLRVLLPLTGLAILAGMVGLIAVFNYLSSLGLGNISLSTDGLVMDRPELSGHDGERSYKVSAVRAIQRLSDPRVIDLETIHADIVLNPSQSAQLTALKGTYDNGEETLTLYDGLQVSWSEGYTIDLTDVAIDLKTGAMRTSDPISIRSDKGHIRAGQLDYDQDKGIVRFTDGIRMVLNSALQEKEQE</sequence>
<accession>A0ABW4JVX0</accession>
<evidence type="ECO:0000313" key="4">
    <source>
        <dbReference type="Proteomes" id="UP001597327"/>
    </source>
</evidence>
<feature type="region of interest" description="Disordered" evidence="1">
    <location>
        <begin position="1"/>
        <end position="22"/>
    </location>
</feature>
<dbReference type="InterPro" id="IPR026265">
    <property type="entry name" value="LptC"/>
</dbReference>
<name>A0ABW4JVX0_9HYPH</name>
<evidence type="ECO:0000256" key="2">
    <source>
        <dbReference type="SAM" id="Phobius"/>
    </source>
</evidence>
<dbReference type="NCBIfam" id="TIGR04409">
    <property type="entry name" value="LptC_YrbK"/>
    <property type="match status" value="1"/>
</dbReference>